<dbReference type="InterPro" id="IPR016181">
    <property type="entry name" value="Acyl_CoA_acyltransferase"/>
</dbReference>
<dbReference type="GO" id="GO:1990189">
    <property type="term" value="F:protein N-terminal-serine acetyltransferase activity"/>
    <property type="evidence" value="ECO:0007669"/>
    <property type="project" value="TreeGrafter"/>
</dbReference>
<name>A0A4V3AMP5_9MICC</name>
<sequence length="222" mass="24014">MSGTSGQRRLAEVWPLFGLSIRTPRLILTPVRDEQLPGLVDAILAGIHAPSVMPFGVPWTDAPRDTLIRESLKYQWSLRAALSPDDWTISFAVQHEGRVIGVQDLSARRFSLLRRVSTGSWLTSAEQGKGLGKEMRAAVLQFAFDHLGAESAASGAAAWNRASLGVSAALGYEPNGSALIEARPGQADEHQLLLLAREDFRRPEWTAAVEGVEAVRPILAGA</sequence>
<evidence type="ECO:0000313" key="2">
    <source>
        <dbReference type="EMBL" id="TDK27634.1"/>
    </source>
</evidence>
<feature type="domain" description="N-acetyltransferase" evidence="1">
    <location>
        <begin position="50"/>
        <end position="198"/>
    </location>
</feature>
<dbReference type="InterPro" id="IPR000182">
    <property type="entry name" value="GNAT_dom"/>
</dbReference>
<dbReference type="RefSeq" id="WP_133402065.1">
    <property type="nucleotide sequence ID" value="NZ_SMTK01000001.1"/>
</dbReference>
<keyword evidence="2" id="KW-0808">Transferase</keyword>
<evidence type="ECO:0000259" key="1">
    <source>
        <dbReference type="PROSITE" id="PS51186"/>
    </source>
</evidence>
<dbReference type="SUPFAM" id="SSF55729">
    <property type="entry name" value="Acyl-CoA N-acyltransferases (Nat)"/>
    <property type="match status" value="1"/>
</dbReference>
<dbReference type="EMBL" id="SMTK01000001">
    <property type="protein sequence ID" value="TDK27634.1"/>
    <property type="molecule type" value="Genomic_DNA"/>
</dbReference>
<dbReference type="PROSITE" id="PS51186">
    <property type="entry name" value="GNAT"/>
    <property type="match status" value="1"/>
</dbReference>
<organism evidence="2 3">
    <name type="scientific">Arthrobacter crusticola</name>
    <dbReference type="NCBI Taxonomy" id="2547960"/>
    <lineage>
        <taxon>Bacteria</taxon>
        <taxon>Bacillati</taxon>
        <taxon>Actinomycetota</taxon>
        <taxon>Actinomycetes</taxon>
        <taxon>Micrococcales</taxon>
        <taxon>Micrococcaceae</taxon>
        <taxon>Arthrobacter</taxon>
    </lineage>
</organism>
<dbReference type="PANTHER" id="PTHR43441:SF11">
    <property type="entry name" value="RIBOSOMAL-PROTEIN-SERINE ACETYLTRANSFERASE"/>
    <property type="match status" value="1"/>
</dbReference>
<dbReference type="PANTHER" id="PTHR43441">
    <property type="entry name" value="RIBOSOMAL-PROTEIN-SERINE ACETYLTRANSFERASE"/>
    <property type="match status" value="1"/>
</dbReference>
<dbReference type="Gene3D" id="3.40.630.30">
    <property type="match status" value="1"/>
</dbReference>
<dbReference type="AlphaFoldDB" id="A0A4V3AMP5"/>
<dbReference type="InterPro" id="IPR051908">
    <property type="entry name" value="Ribosomal_N-acetyltransferase"/>
</dbReference>
<comment type="caution">
    <text evidence="2">The sequence shown here is derived from an EMBL/GenBank/DDBJ whole genome shotgun (WGS) entry which is preliminary data.</text>
</comment>
<gene>
    <name evidence="2" type="ORF">E2F48_00370</name>
</gene>
<dbReference type="OrthoDB" id="3466127at2"/>
<dbReference type="GO" id="GO:0005737">
    <property type="term" value="C:cytoplasm"/>
    <property type="evidence" value="ECO:0007669"/>
    <property type="project" value="TreeGrafter"/>
</dbReference>
<accession>A0A4V3AMP5</accession>
<protein>
    <submittedName>
        <fullName evidence="2">N-acetyltransferase</fullName>
    </submittedName>
</protein>
<dbReference type="Pfam" id="PF13302">
    <property type="entry name" value="Acetyltransf_3"/>
    <property type="match status" value="1"/>
</dbReference>
<keyword evidence="3" id="KW-1185">Reference proteome</keyword>
<proteinExistence type="predicted"/>
<dbReference type="Proteomes" id="UP000295411">
    <property type="component" value="Unassembled WGS sequence"/>
</dbReference>
<evidence type="ECO:0000313" key="3">
    <source>
        <dbReference type="Proteomes" id="UP000295411"/>
    </source>
</evidence>
<dbReference type="GO" id="GO:0008999">
    <property type="term" value="F:protein-N-terminal-alanine acetyltransferase activity"/>
    <property type="evidence" value="ECO:0007669"/>
    <property type="project" value="TreeGrafter"/>
</dbReference>
<reference evidence="2 3" key="1">
    <citation type="submission" date="2019-03" db="EMBL/GenBank/DDBJ databases">
        <title>Arthrobacter sp. nov., an bacterium isolated from biocrust in Mu Us Desert.</title>
        <authorList>
            <person name="Lixiong L."/>
        </authorList>
    </citation>
    <scope>NUCLEOTIDE SEQUENCE [LARGE SCALE GENOMIC DNA]</scope>
    <source>
        <strain evidence="2 3">SLN-3</strain>
    </source>
</reference>